<dbReference type="EMBL" id="BDRX01000050">
    <property type="protein sequence ID" value="GBF94343.1"/>
    <property type="molecule type" value="Genomic_DNA"/>
</dbReference>
<dbReference type="PANTHER" id="PTHR44920:SF2">
    <property type="entry name" value="RHODANESE DOMAIN-CONTAINING PROTEIN"/>
    <property type="match status" value="1"/>
</dbReference>
<gene>
    <name evidence="3" type="ORF">Rsub_06965</name>
</gene>
<organism evidence="3 4">
    <name type="scientific">Raphidocelis subcapitata</name>
    <dbReference type="NCBI Taxonomy" id="307507"/>
    <lineage>
        <taxon>Eukaryota</taxon>
        <taxon>Viridiplantae</taxon>
        <taxon>Chlorophyta</taxon>
        <taxon>core chlorophytes</taxon>
        <taxon>Chlorophyceae</taxon>
        <taxon>CS clade</taxon>
        <taxon>Sphaeropleales</taxon>
        <taxon>Selenastraceae</taxon>
        <taxon>Raphidocelis</taxon>
    </lineage>
</organism>
<dbReference type="GO" id="GO:0009507">
    <property type="term" value="C:chloroplast"/>
    <property type="evidence" value="ECO:0007669"/>
    <property type="project" value="TreeGrafter"/>
</dbReference>
<evidence type="ECO:0000313" key="3">
    <source>
        <dbReference type="EMBL" id="GBF94343.1"/>
    </source>
</evidence>
<dbReference type="Pfam" id="PF00581">
    <property type="entry name" value="Rhodanese"/>
    <property type="match status" value="1"/>
</dbReference>
<keyword evidence="4" id="KW-1185">Reference proteome</keyword>
<dbReference type="SUPFAM" id="SSF52821">
    <property type="entry name" value="Rhodanese/Cell cycle control phosphatase"/>
    <property type="match status" value="1"/>
</dbReference>
<evidence type="ECO:0000313" key="4">
    <source>
        <dbReference type="Proteomes" id="UP000247498"/>
    </source>
</evidence>
<protein>
    <recommendedName>
        <fullName evidence="2">Rhodanese domain-containing protein</fullName>
    </recommendedName>
</protein>
<name>A0A2V0P8X7_9CHLO</name>
<dbReference type="InterPro" id="IPR036873">
    <property type="entry name" value="Rhodanese-like_dom_sf"/>
</dbReference>
<dbReference type="AlphaFoldDB" id="A0A2V0P8X7"/>
<evidence type="ECO:0000259" key="2">
    <source>
        <dbReference type="PROSITE" id="PS50206"/>
    </source>
</evidence>
<dbReference type="SMART" id="SM00450">
    <property type="entry name" value="RHOD"/>
    <property type="match status" value="1"/>
</dbReference>
<feature type="compositionally biased region" description="Low complexity" evidence="1">
    <location>
        <begin position="15"/>
        <end position="30"/>
    </location>
</feature>
<evidence type="ECO:0000256" key="1">
    <source>
        <dbReference type="SAM" id="MobiDB-lite"/>
    </source>
</evidence>
<feature type="compositionally biased region" description="Basic residues" evidence="1">
    <location>
        <begin position="1"/>
        <end position="14"/>
    </location>
</feature>
<proteinExistence type="predicted"/>
<feature type="domain" description="Rhodanese" evidence="2">
    <location>
        <begin position="112"/>
        <end position="244"/>
    </location>
</feature>
<dbReference type="PROSITE" id="PS50206">
    <property type="entry name" value="RHODANESE_3"/>
    <property type="match status" value="1"/>
</dbReference>
<dbReference type="CDD" id="cd00158">
    <property type="entry name" value="RHOD"/>
    <property type="match status" value="1"/>
</dbReference>
<dbReference type="InterPro" id="IPR001763">
    <property type="entry name" value="Rhodanese-like_dom"/>
</dbReference>
<dbReference type="Gene3D" id="3.40.250.10">
    <property type="entry name" value="Rhodanese-like domain"/>
    <property type="match status" value="1"/>
</dbReference>
<accession>A0A2V0P8X7</accession>
<dbReference type="InParanoid" id="A0A2V0P8X7"/>
<feature type="region of interest" description="Disordered" evidence="1">
    <location>
        <begin position="1"/>
        <end position="45"/>
    </location>
</feature>
<dbReference type="OrthoDB" id="496335at2759"/>
<reference evidence="3 4" key="1">
    <citation type="journal article" date="2018" name="Sci. Rep.">
        <title>Raphidocelis subcapitata (=Pseudokirchneriella subcapitata) provides an insight into genome evolution and environmental adaptations in the Sphaeropleales.</title>
        <authorList>
            <person name="Suzuki S."/>
            <person name="Yamaguchi H."/>
            <person name="Nakajima N."/>
            <person name="Kawachi M."/>
        </authorList>
    </citation>
    <scope>NUCLEOTIDE SEQUENCE [LARGE SCALE GENOMIC DNA]</scope>
    <source>
        <strain evidence="3 4">NIES-35</strain>
    </source>
</reference>
<comment type="caution">
    <text evidence="3">The sequence shown here is derived from an EMBL/GenBank/DDBJ whole genome shotgun (WGS) entry which is preliminary data.</text>
</comment>
<sequence>MLARSGKLHQRQRRAALPAAAARRGASRVAAPKRQPQPGRTAGAAAALPEVDATTIAYYAIGASAASFAGTFFLAPRFKSSFKEANDWQSIYFDLLAGGGVPSVTPAAAFAKRKSAVLVDVRLSMKYEKGHPEGARSLPLYIPIQGWGPAATIRRIGFSFFGIYGTELNTSFAEEVASLVPKGREVILVCERGGSLQNKSGTKFGFESRSLKAAYYLRKAGYSKVSYVEGGLSRWVSEGLPLEGGPDDGAPIEAEEEAAPAAPARGLLAGLKLPALPGMLRR</sequence>
<dbReference type="STRING" id="307507.A0A2V0P8X7"/>
<dbReference type="Proteomes" id="UP000247498">
    <property type="component" value="Unassembled WGS sequence"/>
</dbReference>
<dbReference type="InterPro" id="IPR043186">
    <property type="entry name" value="Str14"/>
</dbReference>
<dbReference type="PANTHER" id="PTHR44920">
    <property type="entry name" value="RHODANESE-LIKE DOMAIN-CONTAINING PROTEIN 14, CHLOROPLASTIC-RELATED"/>
    <property type="match status" value="1"/>
</dbReference>